<dbReference type="GO" id="GO:0003677">
    <property type="term" value="F:DNA binding"/>
    <property type="evidence" value="ECO:0007669"/>
    <property type="project" value="InterPro"/>
</dbReference>
<name>A0A1H9TBH3_9LACT</name>
<dbReference type="SUPFAM" id="SSF47413">
    <property type="entry name" value="lambda repressor-like DNA-binding domains"/>
    <property type="match status" value="1"/>
</dbReference>
<evidence type="ECO:0000313" key="2">
    <source>
        <dbReference type="Proteomes" id="UP000198948"/>
    </source>
</evidence>
<dbReference type="STRING" id="142588.SAMN04488559_1127"/>
<protein>
    <submittedName>
        <fullName evidence="1">Uncharacterized protein</fullName>
    </submittedName>
</protein>
<dbReference type="OrthoDB" id="3233490at2"/>
<dbReference type="Proteomes" id="UP000198948">
    <property type="component" value="Unassembled WGS sequence"/>
</dbReference>
<dbReference type="InterPro" id="IPR001387">
    <property type="entry name" value="Cro/C1-type_HTH"/>
</dbReference>
<gene>
    <name evidence="1" type="ORF">SAMN04488559_1127</name>
</gene>
<dbReference type="CDD" id="cd00093">
    <property type="entry name" value="HTH_XRE"/>
    <property type="match status" value="1"/>
</dbReference>
<dbReference type="RefSeq" id="WP_092652745.1">
    <property type="nucleotide sequence ID" value="NZ_FOHA01000012.1"/>
</dbReference>
<dbReference type="AlphaFoldDB" id="A0A1H9TBH3"/>
<dbReference type="InterPro" id="IPR010982">
    <property type="entry name" value="Lambda_DNA-bd_dom_sf"/>
</dbReference>
<organism evidence="1 2">
    <name type="scientific">Isobaculum melis</name>
    <dbReference type="NCBI Taxonomy" id="142588"/>
    <lineage>
        <taxon>Bacteria</taxon>
        <taxon>Bacillati</taxon>
        <taxon>Bacillota</taxon>
        <taxon>Bacilli</taxon>
        <taxon>Lactobacillales</taxon>
        <taxon>Carnobacteriaceae</taxon>
        <taxon>Isobaculum</taxon>
    </lineage>
</organism>
<reference evidence="1 2" key="1">
    <citation type="submission" date="2016-10" db="EMBL/GenBank/DDBJ databases">
        <authorList>
            <person name="de Groot N.N."/>
        </authorList>
    </citation>
    <scope>NUCLEOTIDE SEQUENCE [LARGE SCALE GENOMIC DNA]</scope>
    <source>
        <strain evidence="1 2">DSM 13760</strain>
    </source>
</reference>
<proteinExistence type="predicted"/>
<sequence length="142" mass="16627">MEKDTDKLHHELKKSDDFFETFAQNTEHFVENTVMFYLNEWLEEKKLTKAQVIRRSAMSEVTGYQYFDGKRNPSRERLIALCFGLGLNDEEANQLLKKSGYARLYAKHVWDAVIIYGLAKDYSIEETNLLLFEKGLDTLGDF</sequence>
<dbReference type="EMBL" id="FOHA01000012">
    <property type="protein sequence ID" value="SER94478.1"/>
    <property type="molecule type" value="Genomic_DNA"/>
</dbReference>
<evidence type="ECO:0000313" key="1">
    <source>
        <dbReference type="EMBL" id="SER94478.1"/>
    </source>
</evidence>
<accession>A0A1H9TBH3</accession>
<keyword evidence="2" id="KW-1185">Reference proteome</keyword>